<evidence type="ECO:0000313" key="1">
    <source>
        <dbReference type="EMBL" id="MDA0175929.1"/>
    </source>
</evidence>
<feature type="non-terminal residue" evidence="1">
    <location>
        <position position="1"/>
    </location>
</feature>
<dbReference type="EMBL" id="JAPFGC010000002">
    <property type="protein sequence ID" value="MDA0175929.1"/>
    <property type="molecule type" value="Genomic_DNA"/>
</dbReference>
<gene>
    <name evidence="1" type="ORF">OOZ35_00315</name>
</gene>
<keyword evidence="2" id="KW-1185">Reference proteome</keyword>
<proteinExistence type="predicted"/>
<dbReference type="Proteomes" id="UP001149142">
    <property type="component" value="Unassembled WGS sequence"/>
</dbReference>
<name>A0ABT4RVR7_9FLAO</name>
<comment type="caution">
    <text evidence="1">The sequence shown here is derived from an EMBL/GenBank/DDBJ whole genome shotgun (WGS) entry which is preliminary data.</text>
</comment>
<accession>A0ABT4RVR7</accession>
<evidence type="ECO:0000313" key="2">
    <source>
        <dbReference type="Proteomes" id="UP001149142"/>
    </source>
</evidence>
<organism evidence="1 2">
    <name type="scientific">Mesoflavibacter profundi</name>
    <dbReference type="NCBI Taxonomy" id="2708110"/>
    <lineage>
        <taxon>Bacteria</taxon>
        <taxon>Pseudomonadati</taxon>
        <taxon>Bacteroidota</taxon>
        <taxon>Flavobacteriia</taxon>
        <taxon>Flavobacteriales</taxon>
        <taxon>Flavobacteriaceae</taxon>
        <taxon>Mesoflavibacter</taxon>
    </lineage>
</organism>
<reference evidence="1" key="1">
    <citation type="submission" date="2022-11" db="EMBL/GenBank/DDBJ databases">
        <title>Refractory cell wall polysaccharides provide important carbon source for microbial heterotrophs in the hadal ocean.</title>
        <authorList>
            <person name="Zhu X."/>
        </authorList>
    </citation>
    <scope>NUCLEOTIDE SEQUENCE</scope>
    <source>
        <strain evidence="1">MTRN7</strain>
    </source>
</reference>
<dbReference type="RefSeq" id="WP_270004849.1">
    <property type="nucleotide sequence ID" value="NZ_JAPFGC010000002.1"/>
</dbReference>
<protein>
    <submittedName>
        <fullName evidence="1">Uncharacterized protein</fullName>
    </submittedName>
</protein>
<sequence length="106" mass="11687">SNKDNYIKPNDKTNVKLDINVVGGSYLIGFYSRLNGANLETKVFSGSGDFTSTLEHLFNNQPQITDFRILIRALGGAILTASNLYVGKGDNSVNVKNIMKFILEML</sequence>